<feature type="transmembrane region" description="Helical" evidence="3">
    <location>
        <begin position="236"/>
        <end position="254"/>
    </location>
</feature>
<keyword evidence="3" id="KW-1133">Transmembrane helix</keyword>
<feature type="transmembrane region" description="Helical" evidence="3">
    <location>
        <begin position="35"/>
        <end position="53"/>
    </location>
</feature>
<keyword evidence="5" id="KW-1185">Reference proteome</keyword>
<comment type="caution">
    <text evidence="4">The sequence shown here is derived from an EMBL/GenBank/DDBJ whole genome shotgun (WGS) entry which is preliminary data.</text>
</comment>
<name>A0ABV2EJA9_9CAUL</name>
<evidence type="ECO:0000256" key="3">
    <source>
        <dbReference type="SAM" id="Phobius"/>
    </source>
</evidence>
<evidence type="ECO:0000313" key="4">
    <source>
        <dbReference type="EMBL" id="MET3527133.1"/>
    </source>
</evidence>
<dbReference type="InterPro" id="IPR039672">
    <property type="entry name" value="MFS_2"/>
</dbReference>
<dbReference type="SUPFAM" id="SSF103473">
    <property type="entry name" value="MFS general substrate transporter"/>
    <property type="match status" value="1"/>
</dbReference>
<organism evidence="4 5">
    <name type="scientific">Phenylobacterium koreense</name>
    <dbReference type="NCBI Taxonomy" id="266125"/>
    <lineage>
        <taxon>Bacteria</taxon>
        <taxon>Pseudomonadati</taxon>
        <taxon>Pseudomonadota</taxon>
        <taxon>Alphaproteobacteria</taxon>
        <taxon>Caulobacterales</taxon>
        <taxon>Caulobacteraceae</taxon>
        <taxon>Phenylobacterium</taxon>
    </lineage>
</organism>
<evidence type="ECO:0000256" key="2">
    <source>
        <dbReference type="SAM" id="MobiDB-lite"/>
    </source>
</evidence>
<feature type="transmembrane region" description="Helical" evidence="3">
    <location>
        <begin position="74"/>
        <end position="91"/>
    </location>
</feature>
<accession>A0ABV2EJA9</accession>
<dbReference type="PANTHER" id="PTHR11328:SF24">
    <property type="entry name" value="MAJOR FACILITATOR SUPERFAMILY (MFS) PROFILE DOMAIN-CONTAINING PROTEIN"/>
    <property type="match status" value="1"/>
</dbReference>
<dbReference type="Pfam" id="PF13347">
    <property type="entry name" value="MFS_2"/>
    <property type="match status" value="1"/>
</dbReference>
<dbReference type="Proteomes" id="UP001549110">
    <property type="component" value="Unassembled WGS sequence"/>
</dbReference>
<feature type="transmembrane region" description="Helical" evidence="3">
    <location>
        <begin position="334"/>
        <end position="353"/>
    </location>
</feature>
<feature type="compositionally biased region" description="Low complexity" evidence="2">
    <location>
        <begin position="475"/>
        <end position="491"/>
    </location>
</feature>
<sequence length="491" mass="53305">MKTKVAFGVGSGAEAIAGAAIGSYTLLYYNQILQVPAHWVSFAIAASLLLDAVTEPIIGSLSDRTRSRLGRRHPWMFAAPIPIALMLWSIYNPPAILDHLGLTIWAGVTVSLLRQVMAIYHTPHLALGGELSPNYTERSKVMAYNSLFTWVGAAGTSWVALTFFFPATPEYPRGLLNPEPWPRFATAMALSALAILLASAWFTRDRIPFLPKPDPKTPKFSVGEFFTDVRRAMTNVNYVWLLIGYFFLSMMIGLRGGLHLYTSIYFWDLSSEELRWFIIGSFTGFATAFLFAARMHGRFDKKQTILWSLVGFAAIPAVPVVLGLAGVMSHETPGLVWILIGFSALSSAAMSILQISVMSALADIADENELKHGVRQEGILYSTRSLAAKLDQAIGTLLAGLVLKFIAFPVGAKGKADVAPDVLFNLVLWDGVIAAIPGLIALLAYARYRITQESHAATQAALRERRAEAARPPEAKAAAAAPAEAAPALAK</sequence>
<feature type="transmembrane region" description="Helical" evidence="3">
    <location>
        <begin position="274"/>
        <end position="293"/>
    </location>
</feature>
<feature type="transmembrane region" description="Helical" evidence="3">
    <location>
        <begin position="141"/>
        <end position="164"/>
    </location>
</feature>
<gene>
    <name evidence="4" type="ORF">ABID41_002228</name>
</gene>
<feature type="transmembrane region" description="Helical" evidence="3">
    <location>
        <begin position="393"/>
        <end position="410"/>
    </location>
</feature>
<feature type="transmembrane region" description="Helical" evidence="3">
    <location>
        <begin position="305"/>
        <end position="328"/>
    </location>
</feature>
<dbReference type="EMBL" id="JBEPLU010000001">
    <property type="protein sequence ID" value="MET3527133.1"/>
    <property type="molecule type" value="Genomic_DNA"/>
</dbReference>
<dbReference type="RefSeq" id="WP_331931574.1">
    <property type="nucleotide sequence ID" value="NZ_JBEPLU010000001.1"/>
</dbReference>
<protein>
    <submittedName>
        <fullName evidence="4">Na+/melibiose symporter-like transporter</fullName>
    </submittedName>
</protein>
<dbReference type="PANTHER" id="PTHR11328">
    <property type="entry name" value="MAJOR FACILITATOR SUPERFAMILY DOMAIN-CONTAINING PROTEIN"/>
    <property type="match status" value="1"/>
</dbReference>
<keyword evidence="3" id="KW-0472">Membrane</keyword>
<feature type="transmembrane region" description="Helical" evidence="3">
    <location>
        <begin position="7"/>
        <end position="29"/>
    </location>
</feature>
<evidence type="ECO:0000313" key="5">
    <source>
        <dbReference type="Proteomes" id="UP001549110"/>
    </source>
</evidence>
<evidence type="ECO:0000256" key="1">
    <source>
        <dbReference type="ARBA" id="ARBA00009617"/>
    </source>
</evidence>
<feature type="transmembrane region" description="Helical" evidence="3">
    <location>
        <begin position="422"/>
        <end position="445"/>
    </location>
</feature>
<feature type="compositionally biased region" description="Basic and acidic residues" evidence="2">
    <location>
        <begin position="462"/>
        <end position="474"/>
    </location>
</feature>
<feature type="transmembrane region" description="Helical" evidence="3">
    <location>
        <begin position="184"/>
        <end position="202"/>
    </location>
</feature>
<dbReference type="Gene3D" id="1.20.1250.20">
    <property type="entry name" value="MFS general substrate transporter like domains"/>
    <property type="match status" value="1"/>
</dbReference>
<feature type="region of interest" description="Disordered" evidence="2">
    <location>
        <begin position="461"/>
        <end position="491"/>
    </location>
</feature>
<reference evidence="4 5" key="1">
    <citation type="submission" date="2024-06" db="EMBL/GenBank/DDBJ databases">
        <title>Genomic Encyclopedia of Type Strains, Phase IV (KMG-IV): sequencing the most valuable type-strain genomes for metagenomic binning, comparative biology and taxonomic classification.</title>
        <authorList>
            <person name="Goeker M."/>
        </authorList>
    </citation>
    <scope>NUCLEOTIDE SEQUENCE [LARGE SCALE GENOMIC DNA]</scope>
    <source>
        <strain evidence="4 5">DSM 17809</strain>
    </source>
</reference>
<comment type="similarity">
    <text evidence="1">Belongs to the sodium:galactoside symporter (TC 2.A.2) family.</text>
</comment>
<keyword evidence="3" id="KW-0812">Transmembrane</keyword>
<proteinExistence type="inferred from homology"/>
<dbReference type="InterPro" id="IPR036259">
    <property type="entry name" value="MFS_trans_sf"/>
</dbReference>